<keyword evidence="7" id="KW-0418">Kinase</keyword>
<feature type="domain" description="PTS EIIA type-4" evidence="8">
    <location>
        <begin position="2"/>
        <end position="124"/>
    </location>
</feature>
<dbReference type="GO" id="GO:0005737">
    <property type="term" value="C:cytoplasm"/>
    <property type="evidence" value="ECO:0007669"/>
    <property type="project" value="UniProtKB-SubCell"/>
</dbReference>
<comment type="caution">
    <text evidence="9">The sequence shown here is derived from an EMBL/GenBank/DDBJ whole genome shotgun (WGS) entry which is preliminary data.</text>
</comment>
<dbReference type="Proteomes" id="UP000770889">
    <property type="component" value="Unassembled WGS sequence"/>
</dbReference>
<keyword evidence="5" id="KW-0808">Transferase</keyword>
<accession>A0A944QT23</accession>
<dbReference type="SUPFAM" id="SSF53062">
    <property type="entry name" value="PTS system fructose IIA component-like"/>
    <property type="match status" value="1"/>
</dbReference>
<dbReference type="Gene3D" id="3.40.50.510">
    <property type="entry name" value="Phosphotransferase system, mannose-type IIA component"/>
    <property type="match status" value="1"/>
</dbReference>
<sequence>MTIGLLLITHSRIGEAILETAGKMLEGAPLAVETLPVGIDSNPEQLMAKASELINRLDQGQGVLVFTDMYGSTPSNIAYSLAEKGRVNVISGINLPMLIRTLNYQTMDLDALTEKALSGGKEGIICCETLNKQ</sequence>
<dbReference type="InterPro" id="IPR051471">
    <property type="entry name" value="Bacterial_PTS_sugar_comp"/>
</dbReference>
<dbReference type="PANTHER" id="PTHR33799">
    <property type="entry name" value="PTS PERMEASE-RELATED-RELATED"/>
    <property type="match status" value="1"/>
</dbReference>
<keyword evidence="6" id="KW-0598">Phosphotransferase system</keyword>
<dbReference type="PROSITE" id="PS51096">
    <property type="entry name" value="PTS_EIIA_TYPE_4"/>
    <property type="match status" value="1"/>
</dbReference>
<dbReference type="Pfam" id="PF03610">
    <property type="entry name" value="EIIA-man"/>
    <property type="match status" value="1"/>
</dbReference>
<evidence type="ECO:0000256" key="7">
    <source>
        <dbReference type="ARBA" id="ARBA00022777"/>
    </source>
</evidence>
<keyword evidence="3" id="KW-0963">Cytoplasm</keyword>
<dbReference type="AlphaFoldDB" id="A0A944QT23"/>
<dbReference type="EMBL" id="JAHHGM010000001">
    <property type="protein sequence ID" value="MBT2987514.1"/>
    <property type="molecule type" value="Genomic_DNA"/>
</dbReference>
<evidence type="ECO:0000313" key="9">
    <source>
        <dbReference type="EMBL" id="MBT2987514.1"/>
    </source>
</evidence>
<dbReference type="CDD" id="cd00006">
    <property type="entry name" value="PTS_IIA_man"/>
    <property type="match status" value="1"/>
</dbReference>
<comment type="subcellular location">
    <subcellularLocation>
        <location evidence="1">Cytoplasm</location>
    </subcellularLocation>
</comment>
<reference evidence="9 10" key="1">
    <citation type="submission" date="2021-05" db="EMBL/GenBank/DDBJ databases">
        <title>Genetic and Functional Diversity in Clade A Lucinid endosymbionts from the Bahamas.</title>
        <authorList>
            <person name="Giani N.M."/>
            <person name="Engel A.S."/>
            <person name="Campbell B.J."/>
        </authorList>
    </citation>
    <scope>NUCLEOTIDE SEQUENCE [LARGE SCALE GENOMIC DNA]</scope>
    <source>
        <strain evidence="9">LUC16012Gg_MoonRockCtena</strain>
    </source>
</reference>
<keyword evidence="4" id="KW-0762">Sugar transport</keyword>
<evidence type="ECO:0000259" key="8">
    <source>
        <dbReference type="PROSITE" id="PS51096"/>
    </source>
</evidence>
<evidence type="ECO:0000256" key="2">
    <source>
        <dbReference type="ARBA" id="ARBA00022448"/>
    </source>
</evidence>
<keyword evidence="2" id="KW-0813">Transport</keyword>
<name>A0A944QT23_9GAMM</name>
<dbReference type="GO" id="GO:0016020">
    <property type="term" value="C:membrane"/>
    <property type="evidence" value="ECO:0007669"/>
    <property type="project" value="InterPro"/>
</dbReference>
<evidence type="ECO:0000256" key="3">
    <source>
        <dbReference type="ARBA" id="ARBA00022490"/>
    </source>
</evidence>
<dbReference type="InterPro" id="IPR033887">
    <property type="entry name" value="PTS_IIA_man"/>
</dbReference>
<dbReference type="GO" id="GO:0009401">
    <property type="term" value="P:phosphoenolpyruvate-dependent sugar phosphotransferase system"/>
    <property type="evidence" value="ECO:0007669"/>
    <property type="project" value="UniProtKB-KW"/>
</dbReference>
<dbReference type="InterPro" id="IPR036662">
    <property type="entry name" value="PTS_EIIA_man-typ_sf"/>
</dbReference>
<dbReference type="InterPro" id="IPR004701">
    <property type="entry name" value="PTS_EIIA_man-typ"/>
</dbReference>
<proteinExistence type="predicted"/>
<evidence type="ECO:0000313" key="10">
    <source>
        <dbReference type="Proteomes" id="UP000770889"/>
    </source>
</evidence>
<dbReference type="PANTHER" id="PTHR33799:SF1">
    <property type="entry name" value="PTS SYSTEM MANNOSE-SPECIFIC EIIAB COMPONENT-RELATED"/>
    <property type="match status" value="1"/>
</dbReference>
<evidence type="ECO:0000256" key="5">
    <source>
        <dbReference type="ARBA" id="ARBA00022679"/>
    </source>
</evidence>
<organism evidence="9 10">
    <name type="scientific">Candidatus Thiodiazotropha taylori</name>
    <dbReference type="NCBI Taxonomy" id="2792791"/>
    <lineage>
        <taxon>Bacteria</taxon>
        <taxon>Pseudomonadati</taxon>
        <taxon>Pseudomonadota</taxon>
        <taxon>Gammaproteobacteria</taxon>
        <taxon>Chromatiales</taxon>
        <taxon>Sedimenticolaceae</taxon>
        <taxon>Candidatus Thiodiazotropha</taxon>
    </lineage>
</organism>
<protein>
    <submittedName>
        <fullName evidence="9">PTS fructose transporter subunit IIA</fullName>
    </submittedName>
</protein>
<dbReference type="GO" id="GO:0016301">
    <property type="term" value="F:kinase activity"/>
    <property type="evidence" value="ECO:0007669"/>
    <property type="project" value="UniProtKB-KW"/>
</dbReference>
<evidence type="ECO:0000256" key="4">
    <source>
        <dbReference type="ARBA" id="ARBA00022597"/>
    </source>
</evidence>
<evidence type="ECO:0000256" key="6">
    <source>
        <dbReference type="ARBA" id="ARBA00022683"/>
    </source>
</evidence>
<gene>
    <name evidence="9" type="ORF">KME65_00990</name>
</gene>
<evidence type="ECO:0000256" key="1">
    <source>
        <dbReference type="ARBA" id="ARBA00004496"/>
    </source>
</evidence>